<name>A0A8J5IQY7_9STRA</name>
<evidence type="ECO:0000313" key="2">
    <source>
        <dbReference type="Proteomes" id="UP000709295"/>
    </source>
</evidence>
<protein>
    <submittedName>
        <fullName evidence="1">Uncharacterized protein</fullName>
    </submittedName>
</protein>
<accession>A0A8J5IQY7</accession>
<sequence>MTVATVRDIFDIVLDGYDSMDGYIAPGGQRGAEKPLLNGGPSFDCYVTVQSNPLTPNAKGMPLGRSGNGQWRSLTKILPRRLANKRERASKSKASFDTL</sequence>
<dbReference type="Proteomes" id="UP000709295">
    <property type="component" value="Unassembled WGS sequence"/>
</dbReference>
<organism evidence="1 2">
    <name type="scientific">Phytophthora aleatoria</name>
    <dbReference type="NCBI Taxonomy" id="2496075"/>
    <lineage>
        <taxon>Eukaryota</taxon>
        <taxon>Sar</taxon>
        <taxon>Stramenopiles</taxon>
        <taxon>Oomycota</taxon>
        <taxon>Peronosporomycetes</taxon>
        <taxon>Peronosporales</taxon>
        <taxon>Peronosporaceae</taxon>
        <taxon>Phytophthora</taxon>
    </lineage>
</organism>
<comment type="caution">
    <text evidence="1">The sequence shown here is derived from an EMBL/GenBank/DDBJ whole genome shotgun (WGS) entry which is preliminary data.</text>
</comment>
<gene>
    <name evidence="1" type="ORF">JG688_00018692</name>
</gene>
<evidence type="ECO:0000313" key="1">
    <source>
        <dbReference type="EMBL" id="KAG6941396.1"/>
    </source>
</evidence>
<keyword evidence="2" id="KW-1185">Reference proteome</keyword>
<dbReference type="AlphaFoldDB" id="A0A8J5IQY7"/>
<dbReference type="EMBL" id="JAENGY010003688">
    <property type="protein sequence ID" value="KAG6941396.1"/>
    <property type="molecule type" value="Genomic_DNA"/>
</dbReference>
<reference evidence="1" key="1">
    <citation type="submission" date="2021-01" db="EMBL/GenBank/DDBJ databases">
        <title>Phytophthora aleatoria, a newly-described species from Pinus radiata is distinct from Phytophthora cactorum isolates based on comparative genomics.</title>
        <authorList>
            <person name="Mcdougal R."/>
            <person name="Panda P."/>
            <person name="Williams N."/>
            <person name="Studholme D.J."/>
        </authorList>
    </citation>
    <scope>NUCLEOTIDE SEQUENCE</scope>
    <source>
        <strain evidence="1">NZFS 4037</strain>
    </source>
</reference>
<proteinExistence type="predicted"/>